<accession>A0A3Q8XI42</accession>
<dbReference type="Pfam" id="PF01522">
    <property type="entry name" value="Polysacc_deac_1"/>
    <property type="match status" value="1"/>
</dbReference>
<protein>
    <submittedName>
        <fullName evidence="3">Polysaccharide deacetylase</fullName>
    </submittedName>
</protein>
<evidence type="ECO:0000256" key="2">
    <source>
        <dbReference type="ARBA" id="ARBA00022801"/>
    </source>
</evidence>
<dbReference type="GO" id="GO:0046872">
    <property type="term" value="F:metal ion binding"/>
    <property type="evidence" value="ECO:0007669"/>
    <property type="project" value="UniProtKB-KW"/>
</dbReference>
<dbReference type="AlphaFoldDB" id="A0A3Q8XI42"/>
<dbReference type="InterPro" id="IPR002509">
    <property type="entry name" value="NODB_dom"/>
</dbReference>
<evidence type="ECO:0000313" key="4">
    <source>
        <dbReference type="Proteomes" id="UP000294395"/>
    </source>
</evidence>
<dbReference type="RefSeq" id="WP_134251458.1">
    <property type="nucleotide sequence ID" value="NZ_CP038009.1"/>
</dbReference>
<dbReference type="InterPro" id="IPR011330">
    <property type="entry name" value="Glyco_hydro/deAcase_b/a-brl"/>
</dbReference>
<dbReference type="Proteomes" id="UP000294395">
    <property type="component" value="Chromosome"/>
</dbReference>
<evidence type="ECO:0000256" key="1">
    <source>
        <dbReference type="ARBA" id="ARBA00022723"/>
    </source>
</evidence>
<dbReference type="PANTHER" id="PTHR10587">
    <property type="entry name" value="GLYCOSYL TRANSFERASE-RELATED"/>
    <property type="match status" value="1"/>
</dbReference>
<keyword evidence="1" id="KW-0479">Metal-binding</keyword>
<keyword evidence="2" id="KW-0378">Hydrolase</keyword>
<dbReference type="GO" id="GO:0005975">
    <property type="term" value="P:carbohydrate metabolic process"/>
    <property type="evidence" value="ECO:0007669"/>
    <property type="project" value="InterPro"/>
</dbReference>
<dbReference type="SUPFAM" id="SSF88713">
    <property type="entry name" value="Glycoside hydrolase/deacetylase"/>
    <property type="match status" value="1"/>
</dbReference>
<gene>
    <name evidence="3" type="ORF">AHTJR_02330</name>
</gene>
<proteinExistence type="predicted"/>
<evidence type="ECO:0000313" key="3">
    <source>
        <dbReference type="EMBL" id="QBQ15190.1"/>
    </source>
</evidence>
<dbReference type="GO" id="GO:0016020">
    <property type="term" value="C:membrane"/>
    <property type="evidence" value="ECO:0007669"/>
    <property type="project" value="TreeGrafter"/>
</dbReference>
<dbReference type="PANTHER" id="PTHR10587:SF133">
    <property type="entry name" value="CHITIN DEACETYLASE 1-RELATED"/>
    <property type="match status" value="1"/>
</dbReference>
<reference evidence="3 4" key="1">
    <citation type="submission" date="2019-03" db="EMBL/GenBank/DDBJ databases">
        <title>Complete genome sequence of two outbreak-associated Acinetobacter haemolyticus strains.</title>
        <authorList>
            <person name="Bai L."/>
            <person name="Zhang S.-C."/>
            <person name="Deng Y."/>
            <person name="Song C.-C."/>
            <person name="Kang G.-B."/>
            <person name="Dong Y."/>
            <person name="Wang Y."/>
            <person name="Gao F."/>
            <person name="Huang H."/>
        </authorList>
    </citation>
    <scope>NUCLEOTIDE SEQUENCE [LARGE SCALE GENOMIC DNA]</scope>
    <source>
        <strain evidence="3 4">TJR01</strain>
    </source>
</reference>
<dbReference type="InterPro" id="IPR050248">
    <property type="entry name" value="Polysacc_deacetylase_ArnD"/>
</dbReference>
<dbReference type="EMBL" id="CP038009">
    <property type="protein sequence ID" value="QBQ15190.1"/>
    <property type="molecule type" value="Genomic_DNA"/>
</dbReference>
<name>A0A3Q8XI42_ACIHA</name>
<dbReference type="Gene3D" id="3.20.20.370">
    <property type="entry name" value="Glycoside hydrolase/deacetylase"/>
    <property type="match status" value="1"/>
</dbReference>
<organism evidence="3 4">
    <name type="scientific">Acinetobacter haemolyticus</name>
    <dbReference type="NCBI Taxonomy" id="29430"/>
    <lineage>
        <taxon>Bacteria</taxon>
        <taxon>Pseudomonadati</taxon>
        <taxon>Pseudomonadota</taxon>
        <taxon>Gammaproteobacteria</taxon>
        <taxon>Moraxellales</taxon>
        <taxon>Moraxellaceae</taxon>
        <taxon>Acinetobacter</taxon>
    </lineage>
</organism>
<sequence length="298" mass="34257">MKIGLYLTLFLITSFVHAKQLALSFDDGVNPDLNVQALTINQHILEQLHQHRIKSIIYPSVIKIGDYAGVQLVAEWGKQGHQIGNHSELHLNLNKDSISSQQYIDGIRRAEQVFQPLQGWVARYRYPFLKEGNTQEKRDAVVGYLKQHDYQSGAVSIDASDWFYNQKYLSYQKYHQSDQLEKLKQAYIYHLLDRADYYDQLAIDTIGYSPKHVLLLHVNAINAAFLDDVVLAFQQQGWQLIDSDKAYTDPLYQLSSTVLPAGESIIWSLAKQQGHADLRYPAEDAPYEQENLKRYGLL</sequence>
<dbReference type="GO" id="GO:0016810">
    <property type="term" value="F:hydrolase activity, acting on carbon-nitrogen (but not peptide) bonds"/>
    <property type="evidence" value="ECO:0007669"/>
    <property type="project" value="InterPro"/>
</dbReference>
<dbReference type="PROSITE" id="PS51677">
    <property type="entry name" value="NODB"/>
    <property type="match status" value="1"/>
</dbReference>